<name>A0A3P6RUP4_DIBLA</name>
<dbReference type="GO" id="GO:0004528">
    <property type="term" value="F:phosphodiesterase I activity"/>
    <property type="evidence" value="ECO:0007669"/>
    <property type="project" value="UniProtKB-EC"/>
</dbReference>
<keyword evidence="1" id="KW-0234">DNA repair</keyword>
<evidence type="ECO:0000256" key="1">
    <source>
        <dbReference type="RuleBase" id="RU365033"/>
    </source>
</evidence>
<dbReference type="PANTHER" id="PTHR15749:SF4">
    <property type="entry name" value="FANCONI-ASSOCIATED NUCLEASE 1"/>
    <property type="match status" value="1"/>
</dbReference>
<protein>
    <recommendedName>
        <fullName evidence="1">Fanconi-associated nuclease</fullName>
        <ecNumber evidence="1">3.1.4.1</ecNumber>
    </recommendedName>
</protein>
<keyword evidence="2" id="KW-0732">Signal</keyword>
<keyword evidence="1" id="KW-0540">Nuclease</keyword>
<feature type="chain" id="PRO_5018329439" description="Fanconi-associated nuclease" evidence="2">
    <location>
        <begin position="25"/>
        <end position="132"/>
    </location>
</feature>
<feature type="non-terminal residue" evidence="3">
    <location>
        <position position="1"/>
    </location>
</feature>
<dbReference type="GO" id="GO:0008409">
    <property type="term" value="F:5'-3' exonuclease activity"/>
    <property type="evidence" value="ECO:0007669"/>
    <property type="project" value="TreeGrafter"/>
</dbReference>
<comment type="function">
    <text evidence="1">Nuclease required for the repair of DNA interstrand cross-links (ICL). Acts as a 5'-3' exonuclease that anchors at a cut end of DNA and cleaves DNA successively at every third nucleotide, allowing to excise an ICL from one strand through flanking incisions.</text>
</comment>
<dbReference type="PANTHER" id="PTHR15749">
    <property type="entry name" value="FANCONI-ASSOCIATED NUCLEASE 1"/>
    <property type="match status" value="1"/>
</dbReference>
<comment type="cofactor">
    <cofactor evidence="1">
        <name>Mg(2+)</name>
        <dbReference type="ChEBI" id="CHEBI:18420"/>
    </cofactor>
    <cofactor evidence="1">
        <name>Mn(2+)</name>
        <dbReference type="ChEBI" id="CHEBI:29035"/>
    </cofactor>
</comment>
<dbReference type="AlphaFoldDB" id="A0A3P6RUP4"/>
<keyword evidence="1" id="KW-0378">Hydrolase</keyword>
<dbReference type="GO" id="GO:0005634">
    <property type="term" value="C:nucleus"/>
    <property type="evidence" value="ECO:0007669"/>
    <property type="project" value="UniProtKB-SubCell"/>
</dbReference>
<evidence type="ECO:0000256" key="2">
    <source>
        <dbReference type="SAM" id="SignalP"/>
    </source>
</evidence>
<keyword evidence="1" id="KW-0539">Nucleus</keyword>
<keyword evidence="1" id="KW-0227">DNA damage</keyword>
<dbReference type="InterPro" id="IPR033315">
    <property type="entry name" value="Fan1-like"/>
</dbReference>
<feature type="signal peptide" evidence="2">
    <location>
        <begin position="1"/>
        <end position="24"/>
    </location>
</feature>
<comment type="subcellular location">
    <subcellularLocation>
        <location evidence="1">Nucleus</location>
    </subcellularLocation>
</comment>
<dbReference type="GO" id="GO:0070336">
    <property type="term" value="F:flap-structured DNA binding"/>
    <property type="evidence" value="ECO:0007669"/>
    <property type="project" value="TreeGrafter"/>
</dbReference>
<organism evidence="3 4">
    <name type="scientific">Dibothriocephalus latus</name>
    <name type="common">Fish tapeworm</name>
    <name type="synonym">Diphyllobothrium latum</name>
    <dbReference type="NCBI Taxonomy" id="60516"/>
    <lineage>
        <taxon>Eukaryota</taxon>
        <taxon>Metazoa</taxon>
        <taxon>Spiralia</taxon>
        <taxon>Lophotrochozoa</taxon>
        <taxon>Platyhelminthes</taxon>
        <taxon>Cestoda</taxon>
        <taxon>Eucestoda</taxon>
        <taxon>Diphyllobothriidea</taxon>
        <taxon>Diphyllobothriidae</taxon>
        <taxon>Dibothriocephalus</taxon>
    </lineage>
</organism>
<comment type="catalytic activity">
    <reaction evidence="1">
        <text>Hydrolytically removes 5'-nucleotides successively from the 3'-hydroxy termini of 3'-hydroxy-terminated oligonucleotides.</text>
        <dbReference type="EC" id="3.1.4.1"/>
    </reaction>
</comment>
<proteinExistence type="inferred from homology"/>
<dbReference type="GO" id="GO:0017108">
    <property type="term" value="F:5'-flap endonuclease activity"/>
    <property type="evidence" value="ECO:0007669"/>
    <property type="project" value="TreeGrafter"/>
</dbReference>
<sequence length="132" mass="15018">EGLHSESRVFATFFGLLFYDLLFAQSPDDVFYSMRQTAPLDLFTDDFYVTRQSEVETRLELIAGAERKTNAQLIFPPPPSSSPTRSIGEDDLEALVCTDFDRSFVFACNLLSFLNSGFSSLYVFRDLFRLVV</sequence>
<keyword evidence="1" id="KW-0479">Metal-binding</keyword>
<comment type="similarity">
    <text evidence="1">Belongs to the FAN1 family.</text>
</comment>
<evidence type="ECO:0000313" key="4">
    <source>
        <dbReference type="Proteomes" id="UP000281553"/>
    </source>
</evidence>
<dbReference type="Proteomes" id="UP000281553">
    <property type="component" value="Unassembled WGS sequence"/>
</dbReference>
<dbReference type="EC" id="3.1.4.1" evidence="1"/>
<keyword evidence="1" id="KW-0460">Magnesium</keyword>
<dbReference type="EMBL" id="UYRU01010503">
    <property type="protein sequence ID" value="VDK45658.1"/>
    <property type="molecule type" value="Genomic_DNA"/>
</dbReference>
<accession>A0A3P6RUP4</accession>
<dbReference type="OrthoDB" id="76364at2759"/>
<dbReference type="GO" id="GO:0036297">
    <property type="term" value="P:interstrand cross-link repair"/>
    <property type="evidence" value="ECO:0007669"/>
    <property type="project" value="InterPro"/>
</dbReference>
<dbReference type="GO" id="GO:0046872">
    <property type="term" value="F:metal ion binding"/>
    <property type="evidence" value="ECO:0007669"/>
    <property type="project" value="UniProtKB-KW"/>
</dbReference>
<reference evidence="3 4" key="1">
    <citation type="submission" date="2018-11" db="EMBL/GenBank/DDBJ databases">
        <authorList>
            <consortium name="Pathogen Informatics"/>
        </authorList>
    </citation>
    <scope>NUCLEOTIDE SEQUENCE [LARGE SCALE GENOMIC DNA]</scope>
</reference>
<keyword evidence="1" id="KW-0464">Manganese</keyword>
<gene>
    <name evidence="3" type="ORF">DILT_LOCUS1506</name>
</gene>
<evidence type="ECO:0000313" key="3">
    <source>
        <dbReference type="EMBL" id="VDK45658.1"/>
    </source>
</evidence>
<keyword evidence="4" id="KW-1185">Reference proteome</keyword>